<dbReference type="SUPFAM" id="SSF88697">
    <property type="entry name" value="PUA domain-like"/>
    <property type="match status" value="1"/>
</dbReference>
<feature type="chain" id="PRO_5039616857" description="Lon N-terminal domain-containing protein" evidence="2">
    <location>
        <begin position="19"/>
        <end position="481"/>
    </location>
</feature>
<dbReference type="GO" id="GO:0051131">
    <property type="term" value="P:chaperone-mediated protein complex assembly"/>
    <property type="evidence" value="ECO:0007669"/>
    <property type="project" value="TreeGrafter"/>
</dbReference>
<dbReference type="SMART" id="SM00464">
    <property type="entry name" value="LON"/>
    <property type="match status" value="1"/>
</dbReference>
<dbReference type="GO" id="GO:0006515">
    <property type="term" value="P:protein quality control for misfolded or incompletely synthesized proteins"/>
    <property type="evidence" value="ECO:0007669"/>
    <property type="project" value="TreeGrafter"/>
</dbReference>
<dbReference type="OrthoDB" id="2411602at2759"/>
<name>A0A9D4TMW0_CHLVU</name>
<dbReference type="EMBL" id="SIDB01000008">
    <property type="protein sequence ID" value="KAI3429896.1"/>
    <property type="molecule type" value="Genomic_DNA"/>
</dbReference>
<dbReference type="AlphaFoldDB" id="A0A9D4TMW0"/>
<proteinExistence type="predicted"/>
<keyword evidence="2" id="KW-0732">Signal</keyword>
<evidence type="ECO:0000256" key="2">
    <source>
        <dbReference type="SAM" id="SignalP"/>
    </source>
</evidence>
<dbReference type="InterPro" id="IPR027065">
    <property type="entry name" value="Lon_Prtase"/>
</dbReference>
<dbReference type="PANTHER" id="PTHR43718:SF2">
    <property type="entry name" value="LON PROTEASE HOMOLOG, MITOCHONDRIAL"/>
    <property type="match status" value="1"/>
</dbReference>
<feature type="compositionally biased region" description="Gly residues" evidence="1">
    <location>
        <begin position="124"/>
        <end position="140"/>
    </location>
</feature>
<accession>A0A9D4TMW0</accession>
<feature type="domain" description="Lon N-terminal" evidence="3">
    <location>
        <begin position="163"/>
        <end position="395"/>
    </location>
</feature>
<reference evidence="4" key="2">
    <citation type="submission" date="2020-11" db="EMBL/GenBank/DDBJ databases">
        <authorList>
            <person name="Cecchin M."/>
            <person name="Marcolungo L."/>
            <person name="Rossato M."/>
            <person name="Girolomoni L."/>
            <person name="Cosentino E."/>
            <person name="Cuine S."/>
            <person name="Li-Beisson Y."/>
            <person name="Delledonne M."/>
            <person name="Ballottari M."/>
        </authorList>
    </citation>
    <scope>NUCLEOTIDE SEQUENCE</scope>
    <source>
        <strain evidence="4">211/11P</strain>
        <tissue evidence="4">Whole cell</tissue>
    </source>
</reference>
<dbReference type="Pfam" id="PF02190">
    <property type="entry name" value="LON_substr_bdg"/>
    <property type="match status" value="1"/>
</dbReference>
<dbReference type="InterPro" id="IPR015947">
    <property type="entry name" value="PUA-like_sf"/>
</dbReference>
<dbReference type="GO" id="GO:0004252">
    <property type="term" value="F:serine-type endopeptidase activity"/>
    <property type="evidence" value="ECO:0007669"/>
    <property type="project" value="InterPro"/>
</dbReference>
<protein>
    <recommendedName>
        <fullName evidence="3">Lon N-terminal domain-containing protein</fullName>
    </recommendedName>
</protein>
<dbReference type="GO" id="GO:0005524">
    <property type="term" value="F:ATP binding"/>
    <property type="evidence" value="ECO:0007669"/>
    <property type="project" value="InterPro"/>
</dbReference>
<dbReference type="Proteomes" id="UP001055712">
    <property type="component" value="Unassembled WGS sequence"/>
</dbReference>
<sequence>MQSCRRVAVLLASSGVGGAPAAAAAGRATSGSTVAGQRWSQQQLQHNHQLLHQGKVQPQQGQWRQFSENSSRSGSGSGGEDSSGVGRFWRYLTGNQAAPRRPGNSSTNSGTSSRAASEASSEGGAAGSSGASGGGGGGEAASGSSSSSGLLVPNNPESRYREVLAVPLAMKPLFPGGIMPVTVTNNRLIKELMEQRRQGAQAYVGAFMRRSADVRGAAAAASGTSEVEDLLGTAESSPNGVLAGAEADGEDPSQLLHSVGTFAQVHTIVPHDQGAQLLLLGHRRIEQTGLVDRDPLRVSILHLKEQPYNAGDDMLRATTMELISTLKELLHMHPLYNEQMRNFIQFGADFHDLSRLSDLATSLTSGDSAALQAVLQQLSVPDRAHQALVLLKKEVELCRLQADIGKRVEEKINKDQRRYFLMEQLKSIKKELGLEKDEKTALVQKFRERLEPVKQHLPEAAEKVIEEELEKLQVGGGVARG</sequence>
<dbReference type="PANTHER" id="PTHR43718">
    <property type="entry name" value="LON PROTEASE"/>
    <property type="match status" value="1"/>
</dbReference>
<reference evidence="4" key="1">
    <citation type="journal article" date="2019" name="Plant J.">
        <title>Chlorella vulgaris genome assembly and annotation reveals the molecular basis for metabolic acclimation to high light conditions.</title>
        <authorList>
            <person name="Cecchin M."/>
            <person name="Marcolungo L."/>
            <person name="Rossato M."/>
            <person name="Girolomoni L."/>
            <person name="Cosentino E."/>
            <person name="Cuine S."/>
            <person name="Li-Beisson Y."/>
            <person name="Delledonne M."/>
            <person name="Ballottari M."/>
        </authorList>
    </citation>
    <scope>NUCLEOTIDE SEQUENCE</scope>
    <source>
        <strain evidence="4">211/11P</strain>
    </source>
</reference>
<dbReference type="GO" id="GO:0003697">
    <property type="term" value="F:single-stranded DNA binding"/>
    <property type="evidence" value="ECO:0007669"/>
    <property type="project" value="TreeGrafter"/>
</dbReference>
<dbReference type="InterPro" id="IPR046336">
    <property type="entry name" value="Lon_prtase_N_sf"/>
</dbReference>
<feature type="region of interest" description="Disordered" evidence="1">
    <location>
        <begin position="228"/>
        <end position="248"/>
    </location>
</feature>
<feature type="compositionally biased region" description="Low complexity" evidence="1">
    <location>
        <begin position="101"/>
        <end position="123"/>
    </location>
</feature>
<dbReference type="PROSITE" id="PS51787">
    <property type="entry name" value="LON_N"/>
    <property type="match status" value="1"/>
</dbReference>
<feature type="compositionally biased region" description="Polar residues" evidence="1">
    <location>
        <begin position="56"/>
        <end position="66"/>
    </location>
</feature>
<dbReference type="GO" id="GO:0007005">
    <property type="term" value="P:mitochondrion organization"/>
    <property type="evidence" value="ECO:0007669"/>
    <property type="project" value="TreeGrafter"/>
</dbReference>
<evidence type="ECO:0000313" key="5">
    <source>
        <dbReference type="Proteomes" id="UP001055712"/>
    </source>
</evidence>
<dbReference type="Gene3D" id="2.30.130.40">
    <property type="entry name" value="LON domain-like"/>
    <property type="match status" value="1"/>
</dbReference>
<evidence type="ECO:0000259" key="3">
    <source>
        <dbReference type="PROSITE" id="PS51787"/>
    </source>
</evidence>
<dbReference type="GO" id="GO:0005759">
    <property type="term" value="C:mitochondrial matrix"/>
    <property type="evidence" value="ECO:0007669"/>
    <property type="project" value="TreeGrafter"/>
</dbReference>
<dbReference type="InterPro" id="IPR003111">
    <property type="entry name" value="Lon_prtase_N"/>
</dbReference>
<keyword evidence="5" id="KW-1185">Reference proteome</keyword>
<evidence type="ECO:0000313" key="4">
    <source>
        <dbReference type="EMBL" id="KAI3429896.1"/>
    </source>
</evidence>
<organism evidence="4 5">
    <name type="scientific">Chlorella vulgaris</name>
    <name type="common">Green alga</name>
    <dbReference type="NCBI Taxonomy" id="3077"/>
    <lineage>
        <taxon>Eukaryota</taxon>
        <taxon>Viridiplantae</taxon>
        <taxon>Chlorophyta</taxon>
        <taxon>core chlorophytes</taxon>
        <taxon>Trebouxiophyceae</taxon>
        <taxon>Chlorellales</taxon>
        <taxon>Chlorellaceae</taxon>
        <taxon>Chlorella clade</taxon>
        <taxon>Chlorella</taxon>
    </lineage>
</organism>
<comment type="caution">
    <text evidence="4">The sequence shown here is derived from an EMBL/GenBank/DDBJ whole genome shotgun (WGS) entry which is preliminary data.</text>
</comment>
<feature type="signal peptide" evidence="2">
    <location>
        <begin position="1"/>
        <end position="18"/>
    </location>
</feature>
<gene>
    <name evidence="4" type="ORF">D9Q98_010207</name>
</gene>
<feature type="region of interest" description="Disordered" evidence="1">
    <location>
        <begin position="54"/>
        <end position="154"/>
    </location>
</feature>
<evidence type="ECO:0000256" key="1">
    <source>
        <dbReference type="SAM" id="MobiDB-lite"/>
    </source>
</evidence>
<dbReference type="Gene3D" id="1.20.58.1480">
    <property type="match status" value="1"/>
</dbReference>
<dbReference type="GO" id="GO:0004176">
    <property type="term" value="F:ATP-dependent peptidase activity"/>
    <property type="evidence" value="ECO:0007669"/>
    <property type="project" value="InterPro"/>
</dbReference>